<dbReference type="Proteomes" id="UP000072874">
    <property type="component" value="Chromosome 3"/>
</dbReference>
<organism evidence="2 5">
    <name type="scientific">Plasmodium yoelii</name>
    <dbReference type="NCBI Taxonomy" id="5861"/>
    <lineage>
        <taxon>Eukaryota</taxon>
        <taxon>Sar</taxon>
        <taxon>Alveolata</taxon>
        <taxon>Apicomplexa</taxon>
        <taxon>Aconoidasida</taxon>
        <taxon>Haemosporida</taxon>
        <taxon>Plasmodiidae</taxon>
        <taxon>Plasmodium</taxon>
        <taxon>Plasmodium (Vinckeia)</taxon>
    </lineage>
</organism>
<evidence type="ECO:0000313" key="5">
    <source>
        <dbReference type="Proteomes" id="UP000072904"/>
    </source>
</evidence>
<reference evidence="3" key="3">
    <citation type="submission" date="2014-05" db="EMBL/GenBank/DDBJ databases">
        <authorList>
            <person name="Aslett M.A."/>
            <person name="De Silva N."/>
        </authorList>
    </citation>
    <scope>NUCLEOTIDE SEQUENCE</scope>
    <source>
        <strain evidence="3">17X</strain>
    </source>
</reference>
<keyword evidence="1" id="KW-1133">Transmembrane helix</keyword>
<dbReference type="VEuPathDB" id="PlasmoDB:Py17XNL_000303758"/>
<accession>A0A078K3Q5</accession>
<evidence type="ECO:0000256" key="1">
    <source>
        <dbReference type="SAM" id="Phobius"/>
    </source>
</evidence>
<dbReference type="EMBL" id="LM993657">
    <property type="protein sequence ID" value="VTZ72707.1"/>
    <property type="molecule type" value="Genomic_DNA"/>
</dbReference>
<keyword evidence="1" id="KW-0472">Membrane</keyword>
<feature type="transmembrane region" description="Helical" evidence="1">
    <location>
        <begin position="280"/>
        <end position="305"/>
    </location>
</feature>
<dbReference type="InterPro" id="IPR006477">
    <property type="entry name" value="Yir_bir_cir"/>
</dbReference>
<sequence length="327" mass="38164">MDKEVCKRFNNVWEWISDELNEGTYKFNDNNSLINKFSNNYCNDIEFSYDLCNNISQSDLNKISAGCLYLLDEFIKDGGMVPPPARNNINIVDYIFIWLSYMLNLKESENDNITCFYSTYIYDCDKYNTGINGFTDYKDYKELIDKKITVLNLDSNDLPKFYKAFKLLCEMYTEFDENTSNCTKCSEKAKEFVKTYEELNDPNNTIYSGYCQAWSTLLNDYNNLKNKCKDYNPLPEINTTQTDAKCSEITSEKTHVTGSEELYGEISEVTLSESSLVSKLFIVLSIFGAIAIFLGITYKYSLFGFRKRFKKQKLREKLKNIKKKMNH</sequence>
<evidence type="ECO:0000313" key="2">
    <source>
        <dbReference type="EMBL" id="CDU16375.1"/>
    </source>
</evidence>
<dbReference type="GeneID" id="3800753"/>
<reference evidence="4 5" key="1">
    <citation type="journal article" date="2014" name="BMC Biol.">
        <title>A comprehensive evaluation of rodent malaria parasite genomes and gene expression.</title>
        <authorList>
            <person name="Otto T.D."/>
            <person name="Bohme U."/>
            <person name="Jackson A.P."/>
            <person name="Hunt M."/>
            <person name="Franke-Fayard B."/>
            <person name="Hoeijmakers W.A."/>
            <person name="Religa A.A."/>
            <person name="Robertson L."/>
            <person name="Sanders M."/>
            <person name="Ogun S.A."/>
            <person name="Cunningham D."/>
            <person name="Erhart A."/>
            <person name="Billker O."/>
            <person name="Khan S.M."/>
            <person name="Stunnenberg H.G."/>
            <person name="Langhorne J."/>
            <person name="Holder A.A."/>
            <person name="Waters A.P."/>
            <person name="Newbold C.I."/>
            <person name="Pain A."/>
            <person name="Berriman M."/>
            <person name="Janse C.J."/>
        </authorList>
    </citation>
    <scope>NUCLEOTIDE SEQUENCE [LARGE SCALE GENOMIC DNA]</scope>
    <source>
        <strain evidence="3 4">17X</strain>
        <strain evidence="2 5">YM</strain>
    </source>
</reference>
<reference evidence="2" key="2">
    <citation type="submission" date="2014-05" db="EMBL/GenBank/DDBJ databases">
        <authorList>
            <person name="Aslett A.Martin."/>
            <person name="De Silva Nishadi"/>
        </authorList>
    </citation>
    <scope>NUCLEOTIDE SEQUENCE</scope>
    <source>
        <strain evidence="2">YM</strain>
    </source>
</reference>
<dbReference type="EMBL" id="LK934631">
    <property type="protein sequence ID" value="CDU16375.1"/>
    <property type="molecule type" value="Genomic_DNA"/>
</dbReference>
<evidence type="ECO:0000313" key="3">
    <source>
        <dbReference type="EMBL" id="VTZ72707.1"/>
    </source>
</evidence>
<dbReference type="Proteomes" id="UP000072904">
    <property type="component" value="Chromosome 3"/>
</dbReference>
<dbReference type="OrthoDB" id="373306at2759"/>
<dbReference type="VEuPathDB" id="PlasmoDB:PYYM_0319000"/>
<dbReference type="VEuPathDB" id="PlasmoDB:PY17X_0319100"/>
<protein>
    <submittedName>
        <fullName evidence="2">YIR protein</fullName>
    </submittedName>
</protein>
<dbReference type="NCBIfam" id="TIGR01590">
    <property type="entry name" value="yir-bir-cir_Pla"/>
    <property type="match status" value="1"/>
</dbReference>
<dbReference type="KEGG" id="pyo:PY17X_0319100"/>
<proteinExistence type="predicted"/>
<dbReference type="RefSeq" id="XP_728543.1">
    <property type="nucleotide sequence ID" value="XM_723450.1"/>
</dbReference>
<reference evidence="3" key="4">
    <citation type="submission" date="2019-05" db="EMBL/GenBank/DDBJ databases">
        <authorList>
            <consortium name="Pathogen Informatics"/>
        </authorList>
    </citation>
    <scope>NUCLEOTIDE SEQUENCE</scope>
    <source>
        <strain evidence="3">17X</strain>
    </source>
</reference>
<evidence type="ECO:0000313" key="4">
    <source>
        <dbReference type="Proteomes" id="UP000072874"/>
    </source>
</evidence>
<dbReference type="Pfam" id="PF06022">
    <property type="entry name" value="Cir_Bir_Yir"/>
    <property type="match status" value="1"/>
</dbReference>
<gene>
    <name evidence="3" type="ORF">PY17X_0319100</name>
    <name evidence="2" type="ORF">PYYM_0319000</name>
</gene>
<dbReference type="AlphaFoldDB" id="A0A078K3Q5"/>
<keyword evidence="1" id="KW-0812">Transmembrane</keyword>
<name>A0A078K3Q5_PLAYE</name>
<dbReference type="VEuPathDB" id="PlasmoDB:PY07609"/>